<dbReference type="EMBL" id="JBHMCY010000042">
    <property type="protein sequence ID" value="MFB9465237.1"/>
    <property type="molecule type" value="Genomic_DNA"/>
</dbReference>
<proteinExistence type="predicted"/>
<gene>
    <name evidence="2" type="ORF">ACFF45_21585</name>
</gene>
<name>A0ABV5N4M8_9ACTN</name>
<keyword evidence="1" id="KW-0732">Signal</keyword>
<feature type="signal peptide" evidence="1">
    <location>
        <begin position="1"/>
        <end position="28"/>
    </location>
</feature>
<reference evidence="2 3" key="1">
    <citation type="submission" date="2024-09" db="EMBL/GenBank/DDBJ databases">
        <authorList>
            <person name="Sun Q."/>
            <person name="Mori K."/>
        </authorList>
    </citation>
    <scope>NUCLEOTIDE SEQUENCE [LARGE SCALE GENOMIC DNA]</scope>
    <source>
        <strain evidence="2 3">JCM 6917</strain>
    </source>
</reference>
<keyword evidence="3" id="KW-1185">Reference proteome</keyword>
<protein>
    <submittedName>
        <fullName evidence="2">Uncharacterized protein</fullName>
    </submittedName>
</protein>
<dbReference type="RefSeq" id="WP_381348069.1">
    <property type="nucleotide sequence ID" value="NZ_JBHMCY010000042.1"/>
</dbReference>
<evidence type="ECO:0000313" key="3">
    <source>
        <dbReference type="Proteomes" id="UP001589709"/>
    </source>
</evidence>
<accession>A0ABV5N4M8</accession>
<evidence type="ECO:0000313" key="2">
    <source>
        <dbReference type="EMBL" id="MFB9465237.1"/>
    </source>
</evidence>
<comment type="caution">
    <text evidence="2">The sequence shown here is derived from an EMBL/GenBank/DDBJ whole genome shotgun (WGS) entry which is preliminary data.</text>
</comment>
<organism evidence="2 3">
    <name type="scientific">Streptomyces cinereospinus</name>
    <dbReference type="NCBI Taxonomy" id="285561"/>
    <lineage>
        <taxon>Bacteria</taxon>
        <taxon>Bacillati</taxon>
        <taxon>Actinomycetota</taxon>
        <taxon>Actinomycetes</taxon>
        <taxon>Kitasatosporales</taxon>
        <taxon>Streptomycetaceae</taxon>
        <taxon>Streptomyces</taxon>
    </lineage>
</organism>
<feature type="chain" id="PRO_5046044150" evidence="1">
    <location>
        <begin position="29"/>
        <end position="56"/>
    </location>
</feature>
<evidence type="ECO:0000256" key="1">
    <source>
        <dbReference type="SAM" id="SignalP"/>
    </source>
</evidence>
<dbReference type="Proteomes" id="UP001589709">
    <property type="component" value="Unassembled WGS sequence"/>
</dbReference>
<sequence length="56" mass="5854">MRRRRPGRPRPAGAAALLVAVRAIPAGAQHASAAAPAGASRAALYRLREERPVGTR</sequence>